<name>A0A8U0W319_9MUSC</name>
<evidence type="ECO:0000313" key="2">
    <source>
        <dbReference type="Proteomes" id="UP000092443"/>
    </source>
</evidence>
<proteinExistence type="predicted"/>
<evidence type="ECO:0000256" key="1">
    <source>
        <dbReference type="SAM" id="Phobius"/>
    </source>
</evidence>
<gene>
    <name evidence="3" type="primary">LOC119631443</name>
</gene>
<dbReference type="AlphaFoldDB" id="A0A8U0W319"/>
<dbReference type="KEGG" id="gfs:119631443"/>
<keyword evidence="1" id="KW-0472">Membrane</keyword>
<keyword evidence="1" id="KW-0812">Transmembrane</keyword>
<keyword evidence="2" id="KW-1185">Reference proteome</keyword>
<feature type="transmembrane region" description="Helical" evidence="1">
    <location>
        <begin position="13"/>
        <end position="31"/>
    </location>
</feature>
<accession>A0A8U0W319</accession>
<dbReference type="RefSeq" id="XP_037879576.1">
    <property type="nucleotide sequence ID" value="XM_038023648.1"/>
</dbReference>
<protein>
    <submittedName>
        <fullName evidence="3">Uncharacterized protein LOC119631443</fullName>
    </submittedName>
</protein>
<reference evidence="3" key="1">
    <citation type="submission" date="2025-08" db="UniProtKB">
        <authorList>
            <consortium name="RefSeq"/>
        </authorList>
    </citation>
    <scope>IDENTIFICATION</scope>
    <source>
        <tissue evidence="3">Whole body pupa</tissue>
    </source>
</reference>
<dbReference type="Proteomes" id="UP000092443">
    <property type="component" value="Unplaced"/>
</dbReference>
<keyword evidence="1" id="KW-1133">Transmembrane helix</keyword>
<sequence>MLFGHLFTSNSDFSLTTFIIFMGPLNIASLMRTNSSKSKSLASMDDSIDKHQQNLENGVYTKKLAASSVWSDTTAKLLEFYYELLLRPPYSVVLVSSCDYYLLANLPMRKGR</sequence>
<organism evidence="2 3">
    <name type="scientific">Glossina fuscipes</name>
    <dbReference type="NCBI Taxonomy" id="7396"/>
    <lineage>
        <taxon>Eukaryota</taxon>
        <taxon>Metazoa</taxon>
        <taxon>Ecdysozoa</taxon>
        <taxon>Arthropoda</taxon>
        <taxon>Hexapoda</taxon>
        <taxon>Insecta</taxon>
        <taxon>Pterygota</taxon>
        <taxon>Neoptera</taxon>
        <taxon>Endopterygota</taxon>
        <taxon>Diptera</taxon>
        <taxon>Brachycera</taxon>
        <taxon>Muscomorpha</taxon>
        <taxon>Hippoboscoidea</taxon>
        <taxon>Glossinidae</taxon>
        <taxon>Glossina</taxon>
    </lineage>
</organism>
<evidence type="ECO:0000313" key="3">
    <source>
        <dbReference type="RefSeq" id="XP_037879576.1"/>
    </source>
</evidence>
<dbReference type="GeneID" id="119631443"/>